<dbReference type="RefSeq" id="WP_201788239.1">
    <property type="nucleotide sequence ID" value="NZ_MUFR01000211.1"/>
</dbReference>
<sequence>KSGKSGCFYYTFYMQKELEKPSGITPEIQTYIDGLVQQYESRIAAMWEQFRLAQAKKYLPQSEKFPAQGCLFNEAETLVDIGP</sequence>
<accession>A0ABX3KLV9</accession>
<organism evidence="1 2">
    <name type="scientific">Salinivibrio costicola subsp. alcaliphilus</name>
    <dbReference type="NCBI Taxonomy" id="272773"/>
    <lineage>
        <taxon>Bacteria</taxon>
        <taxon>Pseudomonadati</taxon>
        <taxon>Pseudomonadota</taxon>
        <taxon>Gammaproteobacteria</taxon>
        <taxon>Vibrionales</taxon>
        <taxon>Vibrionaceae</taxon>
        <taxon>Salinivibrio</taxon>
    </lineage>
</organism>
<protein>
    <submittedName>
        <fullName evidence="1">Uncharacterized protein</fullName>
    </submittedName>
</protein>
<reference evidence="2" key="1">
    <citation type="submission" date="2017-01" db="EMBL/GenBank/DDBJ databases">
        <title>Draft genome of the species Salinivibrio costicola subsp. alcaliphilus.</title>
        <authorList>
            <person name="Lopez-Hermoso C."/>
            <person name="De La Haba R."/>
            <person name="Sanchez-Porro C."/>
            <person name="Ventosa A."/>
        </authorList>
    </citation>
    <scope>NUCLEOTIDE SEQUENCE [LARGE SCALE GENOMIC DNA]</scope>
    <source>
        <strain evidence="2">CBH448</strain>
    </source>
</reference>
<keyword evidence="2" id="KW-1185">Reference proteome</keyword>
<gene>
    <name evidence="1" type="ORF">BZJ21_15915</name>
</gene>
<comment type="caution">
    <text evidence="1">The sequence shown here is derived from an EMBL/GenBank/DDBJ whole genome shotgun (WGS) entry which is preliminary data.</text>
</comment>
<dbReference type="Proteomes" id="UP000189431">
    <property type="component" value="Unassembled WGS sequence"/>
</dbReference>
<dbReference type="EMBL" id="MUFR01000211">
    <property type="protein sequence ID" value="OOF30019.1"/>
    <property type="molecule type" value="Genomic_DNA"/>
</dbReference>
<feature type="non-terminal residue" evidence="1">
    <location>
        <position position="83"/>
    </location>
</feature>
<evidence type="ECO:0000313" key="1">
    <source>
        <dbReference type="EMBL" id="OOF30019.1"/>
    </source>
</evidence>
<proteinExistence type="predicted"/>
<name>A0ABX3KLV9_SALCS</name>
<feature type="non-terminal residue" evidence="1">
    <location>
        <position position="1"/>
    </location>
</feature>
<evidence type="ECO:0000313" key="2">
    <source>
        <dbReference type="Proteomes" id="UP000189431"/>
    </source>
</evidence>